<dbReference type="Pfam" id="PF00112">
    <property type="entry name" value="Peptidase_C1"/>
    <property type="match status" value="1"/>
</dbReference>
<name>A0A8B9NM01_9AVES</name>
<keyword evidence="14" id="KW-1185">Reference proteome</keyword>
<reference evidence="13" key="2">
    <citation type="submission" date="2025-09" db="UniProtKB">
        <authorList>
            <consortium name="Ensembl"/>
        </authorList>
    </citation>
    <scope>IDENTIFICATION</scope>
</reference>
<comment type="catalytic activity">
    <reaction evidence="1">
        <text>Hydrolysis of proteins with broad specificity for peptide bonds. Preferentially cleaves -Arg-Arg-|-Xaa bonds in small molecule substrates (thus differing from cathepsin L). In addition to being an endopeptidase, shows peptidyl-dipeptidase activity, liberating C-terminal dipeptides.</text>
        <dbReference type="EC" id="3.4.22.1"/>
    </reaction>
</comment>
<evidence type="ECO:0000256" key="1">
    <source>
        <dbReference type="ARBA" id="ARBA00001754"/>
    </source>
</evidence>
<dbReference type="InterPro" id="IPR025660">
    <property type="entry name" value="Pept_his_AS"/>
</dbReference>
<evidence type="ECO:0000256" key="8">
    <source>
        <dbReference type="ARBA" id="ARBA00022807"/>
    </source>
</evidence>
<dbReference type="CDD" id="cd02620">
    <property type="entry name" value="Peptidase_C1A_CathepsinB"/>
    <property type="match status" value="1"/>
</dbReference>
<comment type="similarity">
    <text evidence="2">Belongs to the peptidase C1 family.</text>
</comment>
<keyword evidence="9" id="KW-0865">Zymogen</keyword>
<evidence type="ECO:0000313" key="13">
    <source>
        <dbReference type="Ensembl" id="ENSANIP00000024411.1"/>
    </source>
</evidence>
<dbReference type="PANTHER" id="PTHR12411">
    <property type="entry name" value="CYSTEINE PROTEASE FAMILY C1-RELATED"/>
    <property type="match status" value="1"/>
</dbReference>
<protein>
    <recommendedName>
        <fullName evidence="4">Cathepsin B</fullName>
        <ecNumber evidence="3">3.4.22.1</ecNumber>
    </recommendedName>
</protein>
<feature type="chain" id="PRO_5034797556" description="Cathepsin B" evidence="11">
    <location>
        <begin position="33"/>
        <end position="310"/>
    </location>
</feature>
<evidence type="ECO:0000256" key="4">
    <source>
        <dbReference type="ARBA" id="ARBA00015559"/>
    </source>
</evidence>
<dbReference type="GO" id="GO:0006508">
    <property type="term" value="P:proteolysis"/>
    <property type="evidence" value="ECO:0007669"/>
    <property type="project" value="UniProtKB-KW"/>
</dbReference>
<dbReference type="Ensembl" id="ENSANIT00000025223.1">
    <property type="protein sequence ID" value="ENSANIP00000024411.1"/>
    <property type="gene ID" value="ENSANIG00000016513.1"/>
</dbReference>
<evidence type="ECO:0000256" key="10">
    <source>
        <dbReference type="ARBA" id="ARBA00023157"/>
    </source>
</evidence>
<evidence type="ECO:0000256" key="2">
    <source>
        <dbReference type="ARBA" id="ARBA00008455"/>
    </source>
</evidence>
<accession>A0A8B9NM01</accession>
<dbReference type="GO" id="GO:0004197">
    <property type="term" value="F:cysteine-type endopeptidase activity"/>
    <property type="evidence" value="ECO:0007669"/>
    <property type="project" value="UniProtKB-EC"/>
</dbReference>
<dbReference type="AlphaFoldDB" id="A0A8B9NM01"/>
<keyword evidence="7" id="KW-0378">Hydrolase</keyword>
<dbReference type="Proteomes" id="UP000694541">
    <property type="component" value="Unplaced"/>
</dbReference>
<dbReference type="FunFam" id="3.90.70.10:FF:000031">
    <property type="entry name" value="Cathepsin B"/>
    <property type="match status" value="1"/>
</dbReference>
<evidence type="ECO:0000259" key="12">
    <source>
        <dbReference type="SMART" id="SM00645"/>
    </source>
</evidence>
<dbReference type="SMART" id="SM00645">
    <property type="entry name" value="Pept_C1"/>
    <property type="match status" value="1"/>
</dbReference>
<keyword evidence="5" id="KW-0645">Protease</keyword>
<feature type="signal peptide" evidence="11">
    <location>
        <begin position="1"/>
        <end position="32"/>
    </location>
</feature>
<dbReference type="InterPro" id="IPR013128">
    <property type="entry name" value="Peptidase_C1A"/>
</dbReference>
<dbReference type="SUPFAM" id="SSF54001">
    <property type="entry name" value="Cysteine proteinases"/>
    <property type="match status" value="1"/>
</dbReference>
<proteinExistence type="inferred from homology"/>
<evidence type="ECO:0000256" key="11">
    <source>
        <dbReference type="SAM" id="SignalP"/>
    </source>
</evidence>
<evidence type="ECO:0000256" key="7">
    <source>
        <dbReference type="ARBA" id="ARBA00022801"/>
    </source>
</evidence>
<dbReference type="EC" id="3.4.22.1" evidence="3"/>
<keyword evidence="10" id="KW-1015">Disulfide bond</keyword>
<keyword evidence="8" id="KW-0788">Thiol protease</keyword>
<evidence type="ECO:0000256" key="9">
    <source>
        <dbReference type="ARBA" id="ARBA00023145"/>
    </source>
</evidence>
<keyword evidence="6 11" id="KW-0732">Signal</keyword>
<dbReference type="InterPro" id="IPR000668">
    <property type="entry name" value="Peptidase_C1A_C"/>
</dbReference>
<dbReference type="PROSITE" id="PS00639">
    <property type="entry name" value="THIOL_PROTEASE_HIS"/>
    <property type="match status" value="1"/>
</dbReference>
<sequence>MGGLRLCRYRLCWTNPVLLSLLLNGINGGGHGDPAVSELLGGLLPARLMLAALIARRLPGFSPVASSNGLPSGFWGCPQAFGAVEAISDRICVHTNAKVSVEVSAEDLLSCCGFECGMGCNGGYPSGAWRYWTERGLVSGGLYDSHVGCRPYSIPPCEHHVNGSRPPCTGEGGETPRCSRHCEPGYSPSYKEDKHYGITSYGVPHSEKEIMAEIYKNGPVEGAFIVYEDFLMYKSGVYQHVSGEQVGGHAIRILGWGVDNGTPYWLAANSWNTDWGDNGFFKILRGEDHCGIESEIVAGIPSTEQYWKRV</sequence>
<feature type="domain" description="Peptidase C1A papain C-terminal" evidence="12">
    <location>
        <begin position="70"/>
        <end position="300"/>
    </location>
</feature>
<reference evidence="13" key="1">
    <citation type="submission" date="2025-08" db="UniProtKB">
        <authorList>
            <consortium name="Ensembl"/>
        </authorList>
    </citation>
    <scope>IDENTIFICATION</scope>
</reference>
<evidence type="ECO:0000313" key="14">
    <source>
        <dbReference type="Proteomes" id="UP000694541"/>
    </source>
</evidence>
<dbReference type="PROSITE" id="PS00640">
    <property type="entry name" value="THIOL_PROTEASE_ASN"/>
    <property type="match status" value="1"/>
</dbReference>
<evidence type="ECO:0000256" key="3">
    <source>
        <dbReference type="ARBA" id="ARBA00012537"/>
    </source>
</evidence>
<evidence type="ECO:0000256" key="5">
    <source>
        <dbReference type="ARBA" id="ARBA00022670"/>
    </source>
</evidence>
<organism evidence="13 14">
    <name type="scientific">Accipiter nisus</name>
    <name type="common">Eurasian sparrowhawk</name>
    <dbReference type="NCBI Taxonomy" id="211598"/>
    <lineage>
        <taxon>Eukaryota</taxon>
        <taxon>Metazoa</taxon>
        <taxon>Chordata</taxon>
        <taxon>Craniata</taxon>
        <taxon>Vertebrata</taxon>
        <taxon>Euteleostomi</taxon>
        <taxon>Archelosauria</taxon>
        <taxon>Archosauria</taxon>
        <taxon>Dinosauria</taxon>
        <taxon>Saurischia</taxon>
        <taxon>Theropoda</taxon>
        <taxon>Coelurosauria</taxon>
        <taxon>Aves</taxon>
        <taxon>Neognathae</taxon>
        <taxon>Neoaves</taxon>
        <taxon>Telluraves</taxon>
        <taxon>Accipitrimorphae</taxon>
        <taxon>Accipitriformes</taxon>
        <taxon>Accipitridae</taxon>
        <taxon>Accipitrinae</taxon>
        <taxon>Accipiter</taxon>
    </lineage>
</organism>
<dbReference type="Gene3D" id="3.90.70.10">
    <property type="entry name" value="Cysteine proteinases"/>
    <property type="match status" value="1"/>
</dbReference>
<evidence type="ECO:0000256" key="6">
    <source>
        <dbReference type="ARBA" id="ARBA00022729"/>
    </source>
</evidence>
<dbReference type="InterPro" id="IPR038765">
    <property type="entry name" value="Papain-like_cys_pep_sf"/>
</dbReference>
<dbReference type="InterPro" id="IPR025661">
    <property type="entry name" value="Pept_asp_AS"/>
</dbReference>